<evidence type="ECO:0000313" key="3">
    <source>
        <dbReference type="EMBL" id="OXR46178.1"/>
    </source>
</evidence>
<dbReference type="Gene3D" id="3.90.180.10">
    <property type="entry name" value="Medium-chain alcohol dehydrogenases, catalytic domain"/>
    <property type="match status" value="1"/>
</dbReference>
<dbReference type="Pfam" id="PF16884">
    <property type="entry name" value="ADH_N_2"/>
    <property type="match status" value="1"/>
</dbReference>
<dbReference type="Pfam" id="PF00107">
    <property type="entry name" value="ADH_zinc_N"/>
    <property type="match status" value="1"/>
</dbReference>
<dbReference type="InterPro" id="IPR045010">
    <property type="entry name" value="MDR_fam"/>
</dbReference>
<evidence type="ECO:0000313" key="4">
    <source>
        <dbReference type="Proteomes" id="UP000215506"/>
    </source>
</evidence>
<dbReference type="EC" id="1.3.1.-" evidence="3"/>
<dbReference type="FunFam" id="3.40.50.720:FF:000121">
    <property type="entry name" value="Prostaglandin reductase 2"/>
    <property type="match status" value="1"/>
</dbReference>
<comment type="caution">
    <text evidence="3">The sequence shown here is derived from an EMBL/GenBank/DDBJ whole genome shotgun (WGS) entry which is preliminary data.</text>
</comment>
<evidence type="ECO:0000259" key="2">
    <source>
        <dbReference type="SMART" id="SM00829"/>
    </source>
</evidence>
<protein>
    <submittedName>
        <fullName evidence="3">NADPH-dependent curcumin reductase</fullName>
        <ecNumber evidence="3">1.3.1.-</ecNumber>
    </submittedName>
</protein>
<keyword evidence="1 3" id="KW-0560">Oxidoreductase</keyword>
<dbReference type="SUPFAM" id="SSF50129">
    <property type="entry name" value="GroES-like"/>
    <property type="match status" value="1"/>
</dbReference>
<dbReference type="InterPro" id="IPR011032">
    <property type="entry name" value="GroES-like_sf"/>
</dbReference>
<dbReference type="InterPro" id="IPR013149">
    <property type="entry name" value="ADH-like_C"/>
</dbReference>
<gene>
    <name evidence="3" type="primary">curA_1</name>
    <name evidence="3" type="ORF">B7C42_01143</name>
</gene>
<dbReference type="PANTHER" id="PTHR43205">
    <property type="entry name" value="PROSTAGLANDIN REDUCTASE"/>
    <property type="match status" value="1"/>
</dbReference>
<dbReference type="EMBL" id="NGAF01000002">
    <property type="protein sequence ID" value="OXR46178.1"/>
    <property type="molecule type" value="Genomic_DNA"/>
</dbReference>
<evidence type="ECO:0000256" key="1">
    <source>
        <dbReference type="ARBA" id="ARBA00023002"/>
    </source>
</evidence>
<dbReference type="InterPro" id="IPR036291">
    <property type="entry name" value="NAD(P)-bd_dom_sf"/>
</dbReference>
<feature type="domain" description="Enoyl reductase (ER)" evidence="2">
    <location>
        <begin position="40"/>
        <end position="358"/>
    </location>
</feature>
<dbReference type="Proteomes" id="UP000215506">
    <property type="component" value="Unassembled WGS sequence"/>
</dbReference>
<keyword evidence="4" id="KW-1185">Reference proteome</keyword>
<dbReference type="InterPro" id="IPR041694">
    <property type="entry name" value="ADH_N_2"/>
</dbReference>
<reference evidence="3 4" key="1">
    <citation type="submission" date="2017-07" db="EMBL/GenBank/DDBJ databases">
        <title>First draft Genome Sequence of Nocardia cerradoensis isolated from human infection.</title>
        <authorList>
            <person name="Carrasco G."/>
        </authorList>
    </citation>
    <scope>NUCLEOTIDE SEQUENCE [LARGE SCALE GENOMIC DNA]</scope>
    <source>
        <strain evidence="3 4">CNM20130759</strain>
    </source>
</reference>
<dbReference type="CDD" id="cd05288">
    <property type="entry name" value="PGDH"/>
    <property type="match status" value="1"/>
</dbReference>
<accession>A0A231HBE8</accession>
<dbReference type="AlphaFoldDB" id="A0A231HBE8"/>
<dbReference type="SUPFAM" id="SSF51735">
    <property type="entry name" value="NAD(P)-binding Rossmann-fold domains"/>
    <property type="match status" value="1"/>
</dbReference>
<dbReference type="InterPro" id="IPR020843">
    <property type="entry name" value="ER"/>
</dbReference>
<dbReference type="SMART" id="SM00829">
    <property type="entry name" value="PKS_ER"/>
    <property type="match status" value="1"/>
</dbReference>
<name>A0A231HBE8_9NOCA</name>
<sequence length="363" mass="38810">MSCAVAWAEKGSSGRRRAIYYRPVADAVNRQWVLRRRPLGALRDEDFELRDVPVPVPGRGEALIRVHWLGIDPTQRGWLNESDNYIDAVPIGAVMRGSGVGQVVRSNDPDFPVGSWVAGMVGWQDYVVRSAGGLFGLNLVPDGVPPTSMLSLFGPPGLTAYFGMTDIGRPEPGQTVLVSAAAGITGSIAGQIAKALGCKVIGIAGGPEKCSWVIEHAGLDAAVDYKHEDIDARLTHLAPNGVDVFFDGVGGRILEYGLAHLAPRARVVLAGAISSGYQGADPPLGPRNYMRLALDRARMEGFIFLDYLDRFPEAFTALHGWQAQGAITIAETVSRGLESAPSALRAVFEGRNLGKQLVEVAES</sequence>
<proteinExistence type="predicted"/>
<dbReference type="GO" id="GO:0016628">
    <property type="term" value="F:oxidoreductase activity, acting on the CH-CH group of donors, NAD or NADP as acceptor"/>
    <property type="evidence" value="ECO:0007669"/>
    <property type="project" value="InterPro"/>
</dbReference>
<organism evidence="3 4">
    <name type="scientific">Nocardia cerradoensis</name>
    <dbReference type="NCBI Taxonomy" id="85688"/>
    <lineage>
        <taxon>Bacteria</taxon>
        <taxon>Bacillati</taxon>
        <taxon>Actinomycetota</taxon>
        <taxon>Actinomycetes</taxon>
        <taxon>Mycobacteriales</taxon>
        <taxon>Nocardiaceae</taxon>
        <taxon>Nocardia</taxon>
    </lineage>
</organism>
<dbReference type="Gene3D" id="3.40.50.720">
    <property type="entry name" value="NAD(P)-binding Rossmann-like Domain"/>
    <property type="match status" value="1"/>
</dbReference>
<dbReference type="PANTHER" id="PTHR43205:SF42">
    <property type="entry name" value="ALCOHOL DEHYDROGENASE, ZINC-CONTAINING (AFU_ORTHOLOGUE AFUA_7G04530)"/>
    <property type="match status" value="1"/>
</dbReference>